<organism evidence="2 3">
    <name type="scientific">Alternaria panax</name>
    <dbReference type="NCBI Taxonomy" id="48097"/>
    <lineage>
        <taxon>Eukaryota</taxon>
        <taxon>Fungi</taxon>
        <taxon>Dikarya</taxon>
        <taxon>Ascomycota</taxon>
        <taxon>Pezizomycotina</taxon>
        <taxon>Dothideomycetes</taxon>
        <taxon>Pleosporomycetidae</taxon>
        <taxon>Pleosporales</taxon>
        <taxon>Pleosporineae</taxon>
        <taxon>Pleosporaceae</taxon>
        <taxon>Alternaria</taxon>
        <taxon>Alternaria sect. Panax</taxon>
    </lineage>
</organism>
<evidence type="ECO:0000313" key="2">
    <source>
        <dbReference type="EMBL" id="KAG9186241.1"/>
    </source>
</evidence>
<name>A0AAD4FBI1_9PLEO</name>
<dbReference type="Proteomes" id="UP001199106">
    <property type="component" value="Unassembled WGS sequence"/>
</dbReference>
<dbReference type="AlphaFoldDB" id="A0AAD4FBI1"/>
<evidence type="ECO:0000313" key="3">
    <source>
        <dbReference type="Proteomes" id="UP001199106"/>
    </source>
</evidence>
<reference evidence="2" key="1">
    <citation type="submission" date="2021-07" db="EMBL/GenBank/DDBJ databases">
        <title>Genome Resource of American Ginseng Black Spot Pathogen Alternaria panax.</title>
        <authorList>
            <person name="Qiu C."/>
            <person name="Wang W."/>
            <person name="Liu Z."/>
        </authorList>
    </citation>
    <scope>NUCLEOTIDE SEQUENCE</scope>
    <source>
        <strain evidence="2">BNCC115425</strain>
    </source>
</reference>
<evidence type="ECO:0000256" key="1">
    <source>
        <dbReference type="SAM" id="MobiDB-lite"/>
    </source>
</evidence>
<sequence>MRKPRNRNPHTRQQPYPKPLSKVISTNDAAECGVPSPVTSPCGNGGSDSDSTETFGYFKAEFSPPLSPEASINRQDDTKEDALHTKDKMMDYIQRKKGIEQLDTQQEIPLSKTDVHKEIKLETESLLQQVVFDELLEVLKVSNPQGSDTMDLSSHARNLFTPGNHKSMKAVLGSTILDEAYEAMVLWCKIHAKLHEFRRSTNYTGKAGTDWQAHKQTLSKISWREASLPAVVAHRRLGLFVEDLNRRGEWVAPRPDEFASRVACYYATLLQAPNVYIEDLVDGFQEYNVELLKWFQI</sequence>
<protein>
    <submittedName>
        <fullName evidence="2">Uncharacterized protein</fullName>
    </submittedName>
</protein>
<feature type="region of interest" description="Disordered" evidence="1">
    <location>
        <begin position="1"/>
        <end position="54"/>
    </location>
</feature>
<accession>A0AAD4FBI1</accession>
<gene>
    <name evidence="2" type="ORF">G6011_02797</name>
</gene>
<feature type="compositionally biased region" description="Basic residues" evidence="1">
    <location>
        <begin position="1"/>
        <end position="10"/>
    </location>
</feature>
<feature type="compositionally biased region" description="Polar residues" evidence="1">
    <location>
        <begin position="37"/>
        <end position="54"/>
    </location>
</feature>
<comment type="caution">
    <text evidence="2">The sequence shown here is derived from an EMBL/GenBank/DDBJ whole genome shotgun (WGS) entry which is preliminary data.</text>
</comment>
<keyword evidence="3" id="KW-1185">Reference proteome</keyword>
<dbReference type="EMBL" id="JAANER010000009">
    <property type="protein sequence ID" value="KAG9186241.1"/>
    <property type="molecule type" value="Genomic_DNA"/>
</dbReference>
<proteinExistence type="predicted"/>